<evidence type="ECO:0000313" key="2">
    <source>
        <dbReference type="EMBL" id="MBA1143828.1"/>
    </source>
</evidence>
<dbReference type="Pfam" id="PF09361">
    <property type="entry name" value="Phasin_2"/>
    <property type="match status" value="1"/>
</dbReference>
<dbReference type="AlphaFoldDB" id="A0A838BAY2"/>
<sequence length="138" mass="14866">MTSVEHKPADPVSFLALVPAKTIDHPAAVAKKAQAQSTTALVKFAAAAEDTGRMLDAIVENTRAKNIEISMKTLAALRANADAEFSHLKALLGAKLPSEVIELQSSFLRKRVEMWVEQGRAFQALTTRTMAQAFTASS</sequence>
<protein>
    <submittedName>
        <fullName evidence="2">Phasin family protein</fullName>
    </submittedName>
</protein>
<keyword evidence="3" id="KW-1185">Reference proteome</keyword>
<feature type="domain" description="Phasin" evidence="1">
    <location>
        <begin position="44"/>
        <end position="135"/>
    </location>
</feature>
<accession>A0A838BAY2</accession>
<evidence type="ECO:0000313" key="3">
    <source>
        <dbReference type="Proteomes" id="UP000558284"/>
    </source>
</evidence>
<dbReference type="Proteomes" id="UP000558284">
    <property type="component" value="Unassembled WGS sequence"/>
</dbReference>
<evidence type="ECO:0000259" key="1">
    <source>
        <dbReference type="Pfam" id="PF09361"/>
    </source>
</evidence>
<gene>
    <name evidence="2" type="ORF">H0241_26780</name>
</gene>
<dbReference type="InterPro" id="IPR018968">
    <property type="entry name" value="Phasin"/>
</dbReference>
<dbReference type="RefSeq" id="WP_181060835.1">
    <property type="nucleotide sequence ID" value="NZ_JACDTY010000017.1"/>
</dbReference>
<proteinExistence type="predicted"/>
<organism evidence="2 3">
    <name type="scientific">Mesorhizobium neociceri</name>
    <dbReference type="NCBI Taxonomy" id="1307853"/>
    <lineage>
        <taxon>Bacteria</taxon>
        <taxon>Pseudomonadati</taxon>
        <taxon>Pseudomonadota</taxon>
        <taxon>Alphaproteobacteria</taxon>
        <taxon>Hyphomicrobiales</taxon>
        <taxon>Phyllobacteriaceae</taxon>
        <taxon>Mesorhizobium</taxon>
    </lineage>
</organism>
<comment type="caution">
    <text evidence="2">The sequence shown here is derived from an EMBL/GenBank/DDBJ whole genome shotgun (WGS) entry which is preliminary data.</text>
</comment>
<dbReference type="EMBL" id="JACDTY010000017">
    <property type="protein sequence ID" value="MBA1143828.1"/>
    <property type="molecule type" value="Genomic_DNA"/>
</dbReference>
<name>A0A838BAY2_9HYPH</name>
<reference evidence="2 3" key="1">
    <citation type="submission" date="2020-07" db="EMBL/GenBank/DDBJ databases">
        <title>Definition of the novel symbiovar canariense within Mesorhizobium novociceri, a new species of genus Mesorhizobium nodulating Cicer canariense in the Caldera de Taburiente National Park (La Palma, Canary Islands).</title>
        <authorList>
            <person name="Leon-Barrios M."/>
            <person name="Perez-Yepez J."/>
            <person name="Flores-Felix J.D."/>
            <person name="Ramirez-Baena M.H."/>
            <person name="Pulido-Suarez L."/>
            <person name="Igual J.M."/>
            <person name="Velazquez E."/>
            <person name="Peix A."/>
        </authorList>
    </citation>
    <scope>NUCLEOTIDE SEQUENCE [LARGE SCALE GENOMIC DNA]</scope>
    <source>
        <strain evidence="2 3">CCANP35</strain>
    </source>
</reference>